<dbReference type="AlphaFoldDB" id="A0A939E1S0"/>
<dbReference type="RefSeq" id="WP_207119213.1">
    <property type="nucleotide sequence ID" value="NZ_JAFLEQ010000008.1"/>
</dbReference>
<protein>
    <submittedName>
        <fullName evidence="5">ABC transporter ATP-binding protein</fullName>
    </submittedName>
</protein>
<feature type="domain" description="ABC transporter" evidence="4">
    <location>
        <begin position="5"/>
        <end position="254"/>
    </location>
</feature>
<dbReference type="PANTHER" id="PTHR43776:SF8">
    <property type="entry name" value="ABC TRANSPORTER, ATP-BINDING PROTEIN"/>
    <property type="match status" value="1"/>
</dbReference>
<dbReference type="PROSITE" id="PS00211">
    <property type="entry name" value="ABC_TRANSPORTER_1"/>
    <property type="match status" value="2"/>
</dbReference>
<comment type="caution">
    <text evidence="5">The sequence shown here is derived from an EMBL/GenBank/DDBJ whole genome shotgun (WGS) entry which is preliminary data.</text>
</comment>
<dbReference type="GO" id="GO:0005524">
    <property type="term" value="F:ATP binding"/>
    <property type="evidence" value="ECO:0007669"/>
    <property type="project" value="UniProtKB-KW"/>
</dbReference>
<dbReference type="Pfam" id="PF08352">
    <property type="entry name" value="oligo_HPY"/>
    <property type="match status" value="2"/>
</dbReference>
<dbReference type="InterPro" id="IPR017871">
    <property type="entry name" value="ABC_transporter-like_CS"/>
</dbReference>
<dbReference type="NCBIfam" id="NF008453">
    <property type="entry name" value="PRK11308.1"/>
    <property type="match status" value="2"/>
</dbReference>
<dbReference type="InterPro" id="IPR013563">
    <property type="entry name" value="Oligopep_ABC_C"/>
</dbReference>
<dbReference type="SMART" id="SM00382">
    <property type="entry name" value="AAA"/>
    <property type="match status" value="2"/>
</dbReference>
<evidence type="ECO:0000256" key="2">
    <source>
        <dbReference type="ARBA" id="ARBA00022741"/>
    </source>
</evidence>
<sequence length="566" mass="60732">MSDLLTVTNLSVTTRTGEPICRNLTFSIGRGERVGLIGESGSGKSVTALSIMDLLPEGLDDSGEITLHGLDGNIVDSPDRITRTIRGKRISMVFQEPMTALNPLMTIGDQIAEVMVHHHTVRGRKQAVEKTIRILTDVQLARAADAFSIYPHQLSGGQRQRVLIAMALANDPDLLICDEPTTALDVTVQRQIVDLIIALVDKHRTGLLFITHDLGLVNHVCQRVLVMRGGEIVERGPIGQILTRPTHTYTKGLLAASDLAARDRNGHLFTVDSAGDSYVPGTALAQPDFPAEGAPVLTATGISKTFRVRRGLFGRKKPPVEALSPTTITLNEGQRLGIVGGSGSGKTTLLKLLAGLQTPTTGTITVSGHTITDGRGGLNKTELIKAHACMQMVFQDPMSSLNPRMTVGDIVAEPLVGVAGLDPADKTRRVTEVLGEVGIDPEAVNRFPHEFSGGQRQRISIARALSVRPRILLADEPVSALDVSVRAQVLNLMTDVLVNHNLAMIFVSHDLAVIRQMCSGVIVLNNGAIVEQGPVEQVWNNPRSPFTRTLLEAVPRVTDTAGDQGA</sequence>
<dbReference type="SUPFAM" id="SSF52540">
    <property type="entry name" value="P-loop containing nucleoside triphosphate hydrolases"/>
    <property type="match status" value="2"/>
</dbReference>
<dbReference type="EMBL" id="JAFLEQ010000008">
    <property type="protein sequence ID" value="MBN9644208.1"/>
    <property type="molecule type" value="Genomic_DNA"/>
</dbReference>
<keyword evidence="2" id="KW-0547">Nucleotide-binding</keyword>
<dbReference type="GO" id="GO:0055085">
    <property type="term" value="P:transmembrane transport"/>
    <property type="evidence" value="ECO:0007669"/>
    <property type="project" value="UniProtKB-ARBA"/>
</dbReference>
<feature type="domain" description="ABC transporter" evidence="4">
    <location>
        <begin position="297"/>
        <end position="551"/>
    </location>
</feature>
<dbReference type="PROSITE" id="PS50893">
    <property type="entry name" value="ABC_TRANSPORTER_2"/>
    <property type="match status" value="2"/>
</dbReference>
<dbReference type="CDD" id="cd03257">
    <property type="entry name" value="ABC_NikE_OppD_transporters"/>
    <property type="match status" value="2"/>
</dbReference>
<evidence type="ECO:0000313" key="5">
    <source>
        <dbReference type="EMBL" id="MBN9644208.1"/>
    </source>
</evidence>
<dbReference type="GO" id="GO:0016887">
    <property type="term" value="F:ATP hydrolysis activity"/>
    <property type="evidence" value="ECO:0007669"/>
    <property type="project" value="InterPro"/>
</dbReference>
<reference evidence="5" key="1">
    <citation type="submission" date="2021-03" db="EMBL/GenBank/DDBJ databases">
        <authorList>
            <person name="Sun Q."/>
        </authorList>
    </citation>
    <scope>NUCLEOTIDE SEQUENCE</scope>
    <source>
        <strain evidence="5">CCM 8862</strain>
    </source>
</reference>
<dbReference type="Pfam" id="PF00005">
    <property type="entry name" value="ABC_tran"/>
    <property type="match status" value="2"/>
</dbReference>
<evidence type="ECO:0000256" key="3">
    <source>
        <dbReference type="ARBA" id="ARBA00022840"/>
    </source>
</evidence>
<dbReference type="Gene3D" id="3.40.50.300">
    <property type="entry name" value="P-loop containing nucleotide triphosphate hydrolases"/>
    <property type="match status" value="2"/>
</dbReference>
<dbReference type="InterPro" id="IPR003593">
    <property type="entry name" value="AAA+_ATPase"/>
</dbReference>
<name>A0A939E1S0_9CORY</name>
<dbReference type="InterPro" id="IPR003439">
    <property type="entry name" value="ABC_transporter-like_ATP-bd"/>
</dbReference>
<dbReference type="Proteomes" id="UP000664332">
    <property type="component" value="Unassembled WGS sequence"/>
</dbReference>
<keyword evidence="1" id="KW-0813">Transport</keyword>
<dbReference type="InterPro" id="IPR050319">
    <property type="entry name" value="ABC_transp_ATP-bind"/>
</dbReference>
<evidence type="ECO:0000313" key="6">
    <source>
        <dbReference type="Proteomes" id="UP000664332"/>
    </source>
</evidence>
<dbReference type="GO" id="GO:0015833">
    <property type="term" value="P:peptide transport"/>
    <property type="evidence" value="ECO:0007669"/>
    <property type="project" value="InterPro"/>
</dbReference>
<accession>A0A939E1S0</accession>
<dbReference type="InterPro" id="IPR027417">
    <property type="entry name" value="P-loop_NTPase"/>
</dbReference>
<keyword evidence="3 5" id="KW-0067">ATP-binding</keyword>
<proteinExistence type="predicted"/>
<keyword evidence="6" id="KW-1185">Reference proteome</keyword>
<organism evidence="5 6">
    <name type="scientific">Corynebacterium mendelii</name>
    <dbReference type="NCBI Taxonomy" id="2765362"/>
    <lineage>
        <taxon>Bacteria</taxon>
        <taxon>Bacillati</taxon>
        <taxon>Actinomycetota</taxon>
        <taxon>Actinomycetes</taxon>
        <taxon>Mycobacteriales</taxon>
        <taxon>Corynebacteriaceae</taxon>
        <taxon>Corynebacterium</taxon>
    </lineage>
</organism>
<dbReference type="PANTHER" id="PTHR43776">
    <property type="entry name" value="TRANSPORT ATP-BINDING PROTEIN"/>
    <property type="match status" value="1"/>
</dbReference>
<dbReference type="NCBIfam" id="NF007739">
    <property type="entry name" value="PRK10419.1"/>
    <property type="match status" value="2"/>
</dbReference>
<gene>
    <name evidence="5" type="ORF">JZY06_06205</name>
</gene>
<evidence type="ECO:0000259" key="4">
    <source>
        <dbReference type="PROSITE" id="PS50893"/>
    </source>
</evidence>
<evidence type="ECO:0000256" key="1">
    <source>
        <dbReference type="ARBA" id="ARBA00022448"/>
    </source>
</evidence>